<dbReference type="Proteomes" id="UP001176940">
    <property type="component" value="Unassembled WGS sequence"/>
</dbReference>
<protein>
    <submittedName>
        <fullName evidence="2">Uncharacterized protein</fullName>
    </submittedName>
</protein>
<evidence type="ECO:0000313" key="3">
    <source>
        <dbReference type="Proteomes" id="UP001176940"/>
    </source>
</evidence>
<evidence type="ECO:0000256" key="1">
    <source>
        <dbReference type="SAM" id="Coils"/>
    </source>
</evidence>
<dbReference type="EMBL" id="CAUEEQ010000370">
    <property type="protein sequence ID" value="CAJ0916633.1"/>
    <property type="molecule type" value="Genomic_DNA"/>
</dbReference>
<name>A0ABN9KQG7_9NEOB</name>
<feature type="coiled-coil region" evidence="1">
    <location>
        <begin position="190"/>
        <end position="293"/>
    </location>
</feature>
<evidence type="ECO:0000313" key="2">
    <source>
        <dbReference type="EMBL" id="CAJ0916633.1"/>
    </source>
</evidence>
<reference evidence="2" key="1">
    <citation type="submission" date="2023-07" db="EMBL/GenBank/DDBJ databases">
        <authorList>
            <person name="Stuckert A."/>
        </authorList>
    </citation>
    <scope>NUCLEOTIDE SEQUENCE</scope>
</reference>
<keyword evidence="1" id="KW-0175">Coiled coil</keyword>
<feature type="coiled-coil region" evidence="1">
    <location>
        <begin position="100"/>
        <end position="127"/>
    </location>
</feature>
<organism evidence="2 3">
    <name type="scientific">Ranitomeya imitator</name>
    <name type="common">mimic poison frog</name>
    <dbReference type="NCBI Taxonomy" id="111125"/>
    <lineage>
        <taxon>Eukaryota</taxon>
        <taxon>Metazoa</taxon>
        <taxon>Chordata</taxon>
        <taxon>Craniata</taxon>
        <taxon>Vertebrata</taxon>
        <taxon>Euteleostomi</taxon>
        <taxon>Amphibia</taxon>
        <taxon>Batrachia</taxon>
        <taxon>Anura</taxon>
        <taxon>Neobatrachia</taxon>
        <taxon>Hyloidea</taxon>
        <taxon>Dendrobatidae</taxon>
        <taxon>Dendrobatinae</taxon>
        <taxon>Ranitomeya</taxon>
    </lineage>
</organism>
<keyword evidence="3" id="KW-1185">Reference proteome</keyword>
<accession>A0ABN9KQG7</accession>
<gene>
    <name evidence="2" type="ORF">RIMI_LOCUS326738</name>
</gene>
<comment type="caution">
    <text evidence="2">The sequence shown here is derived from an EMBL/GenBank/DDBJ whole genome shotgun (WGS) entry which is preliminary data.</text>
</comment>
<proteinExistence type="predicted"/>
<sequence length="320" mass="37279">MICDTREGETTRSKINAGNVSRASNKMQNNANLSCRDDEATMQMDSIGENIEVWSRPTAPNNRRISEMPVQGLNQMRISGIIRKMAGYECRNEDLEFLKHMQHLEKAKMLKKELLRLRKDFATANQEKELVFAKKEKIESDIKNMKVSYGRTVQLGRALLGRTQDPTGVRSLTPEDVLKQLSSETIQHVHQQTRLQLAEAEKELAKWKRDAANQTALDENQRRTLALKVGSTEQHVKEVQHRIQQLKEELITLIAQIKRVTVQMKRQQISDCLKNANRNIELSEEEESDTMKRRLQRILHRKDNYLERERILQRLKETLK</sequence>